<feature type="transmembrane region" description="Helical" evidence="1">
    <location>
        <begin position="105"/>
        <end position="127"/>
    </location>
</feature>
<dbReference type="PROSITE" id="PS50850">
    <property type="entry name" value="MFS"/>
    <property type="match status" value="1"/>
</dbReference>
<keyword evidence="1" id="KW-0812">Transmembrane</keyword>
<dbReference type="InterPro" id="IPR050327">
    <property type="entry name" value="Proton-linked_MCT"/>
</dbReference>
<dbReference type="PANTHER" id="PTHR11360:SF304">
    <property type="entry name" value="MFS DOMAIN-CONTAINING PROTEIN"/>
    <property type="match status" value="1"/>
</dbReference>
<protein>
    <submittedName>
        <fullName evidence="3">Transport protein, permease</fullName>
    </submittedName>
</protein>
<feature type="transmembrane region" description="Helical" evidence="1">
    <location>
        <begin position="139"/>
        <end position="159"/>
    </location>
</feature>
<dbReference type="InterPro" id="IPR020846">
    <property type="entry name" value="MFS_dom"/>
</dbReference>
<dbReference type="KEGG" id="ccai:NAS2_0441"/>
<sequence>MGIAGTAELRKEFLLAAGFTIMAFNSIYQYSWNAMEPLISRGLSAGFQEVQVAFTMFVVASTAFQLVGGAVADHIGPRGISIAAAIMSAAGFLGTSVSLSVPEFYAFWTLGSAGEGILYGIASNVALKWFGGRRGAAVGLVSLGFGVGGALANPFIVSVGDFRRAALTIGLIEIVALPALATTISYPRGLRGARTTEVVRDSSWWLIYASYVLAAVPLLAFSSSLTAMARTTGVEGLELTAAISAFPLASGAGRPLLGAISDRMGSIRLLMISAIMMALGSAMIPVGLVLEGSLLVGLFGGALVPLYFSAVSEIYGGAYSTTNTAVLYTGKAVAGVLGGSIFAIVLEHGLPAASAFLVASALAAAALLAARMRTPSRANRA</sequence>
<dbReference type="EMBL" id="AP018732">
    <property type="protein sequence ID" value="BBE41830.1"/>
    <property type="molecule type" value="Genomic_DNA"/>
</dbReference>
<dbReference type="RefSeq" id="WP_232085578.1">
    <property type="nucleotide sequence ID" value="NZ_AP018732.1"/>
</dbReference>
<evidence type="ECO:0000256" key="1">
    <source>
        <dbReference type="SAM" id="Phobius"/>
    </source>
</evidence>
<keyword evidence="1" id="KW-0472">Membrane</keyword>
<dbReference type="GeneID" id="55584259"/>
<evidence type="ECO:0000313" key="3">
    <source>
        <dbReference type="EMBL" id="BBE41830.1"/>
    </source>
</evidence>
<keyword evidence="4" id="KW-1185">Reference proteome</keyword>
<keyword evidence="1" id="KW-1133">Transmembrane helix</keyword>
<feature type="domain" description="Major facilitator superfamily (MFS) profile" evidence="2">
    <location>
        <begin position="11"/>
        <end position="378"/>
    </location>
</feature>
<organism evidence="3 4">
    <name type="scientific">Conexivisphaera calida</name>
    <dbReference type="NCBI Taxonomy" id="1874277"/>
    <lineage>
        <taxon>Archaea</taxon>
        <taxon>Nitrososphaerota</taxon>
        <taxon>Conexivisphaeria</taxon>
        <taxon>Conexivisphaerales</taxon>
        <taxon>Conexivisphaeraceae</taxon>
        <taxon>Conexivisphaera</taxon>
    </lineage>
</organism>
<dbReference type="InterPro" id="IPR036259">
    <property type="entry name" value="MFS_trans_sf"/>
</dbReference>
<evidence type="ECO:0000259" key="2">
    <source>
        <dbReference type="PROSITE" id="PS50850"/>
    </source>
</evidence>
<feature type="transmembrane region" description="Helical" evidence="1">
    <location>
        <begin position="325"/>
        <end position="346"/>
    </location>
</feature>
<dbReference type="InterPro" id="IPR011701">
    <property type="entry name" value="MFS"/>
</dbReference>
<dbReference type="Proteomes" id="UP000509448">
    <property type="component" value="Chromosome"/>
</dbReference>
<feature type="transmembrane region" description="Helical" evidence="1">
    <location>
        <begin position="12"/>
        <end position="32"/>
    </location>
</feature>
<feature type="transmembrane region" description="Helical" evidence="1">
    <location>
        <begin position="352"/>
        <end position="370"/>
    </location>
</feature>
<dbReference type="AlphaFoldDB" id="A0A4V0P1I4"/>
<feature type="transmembrane region" description="Helical" evidence="1">
    <location>
        <begin position="239"/>
        <end position="257"/>
    </location>
</feature>
<feature type="transmembrane region" description="Helical" evidence="1">
    <location>
        <begin position="52"/>
        <end position="72"/>
    </location>
</feature>
<feature type="transmembrane region" description="Helical" evidence="1">
    <location>
        <begin position="294"/>
        <end position="318"/>
    </location>
</feature>
<evidence type="ECO:0000313" key="4">
    <source>
        <dbReference type="Proteomes" id="UP000509448"/>
    </source>
</evidence>
<dbReference type="SUPFAM" id="SSF103473">
    <property type="entry name" value="MFS general substrate transporter"/>
    <property type="match status" value="1"/>
</dbReference>
<dbReference type="PANTHER" id="PTHR11360">
    <property type="entry name" value="MONOCARBOXYLATE TRANSPORTER"/>
    <property type="match status" value="1"/>
</dbReference>
<dbReference type="Gene3D" id="1.20.1250.20">
    <property type="entry name" value="MFS general substrate transporter like domains"/>
    <property type="match status" value="2"/>
</dbReference>
<gene>
    <name evidence="3" type="ORF">NAS2_0441</name>
</gene>
<feature type="transmembrane region" description="Helical" evidence="1">
    <location>
        <begin position="269"/>
        <end position="288"/>
    </location>
</feature>
<accession>A0A4V0P1I4</accession>
<feature type="transmembrane region" description="Helical" evidence="1">
    <location>
        <begin position="165"/>
        <end position="184"/>
    </location>
</feature>
<feature type="transmembrane region" description="Helical" evidence="1">
    <location>
        <begin position="79"/>
        <end position="99"/>
    </location>
</feature>
<proteinExistence type="predicted"/>
<feature type="transmembrane region" description="Helical" evidence="1">
    <location>
        <begin position="205"/>
        <end position="227"/>
    </location>
</feature>
<dbReference type="Pfam" id="PF07690">
    <property type="entry name" value="MFS_1"/>
    <property type="match status" value="1"/>
</dbReference>
<name>A0A4V0P1I4_9ARCH</name>
<dbReference type="GO" id="GO:0022857">
    <property type="term" value="F:transmembrane transporter activity"/>
    <property type="evidence" value="ECO:0007669"/>
    <property type="project" value="InterPro"/>
</dbReference>
<reference evidence="3 4" key="1">
    <citation type="journal article" date="2019" name="ISME J.">
        <title>Isolation and characterization of a thermophilic sulfur- and iron-reducing thaumarchaeote from a terrestrial acidic hot spring.</title>
        <authorList>
            <person name="Kato S."/>
            <person name="Itoh T."/>
            <person name="Yuki M."/>
            <person name="Nagamori M."/>
            <person name="Ohnishi M."/>
            <person name="Uematsu K."/>
            <person name="Suzuki K."/>
            <person name="Takashina T."/>
            <person name="Ohkuma M."/>
        </authorList>
    </citation>
    <scope>NUCLEOTIDE SEQUENCE [LARGE SCALE GENOMIC DNA]</scope>
    <source>
        <strain evidence="3 4">NAS-02</strain>
    </source>
</reference>